<dbReference type="SUPFAM" id="SSF56784">
    <property type="entry name" value="HAD-like"/>
    <property type="match status" value="1"/>
</dbReference>
<dbReference type="EMBL" id="JADNRY010000001">
    <property type="protein sequence ID" value="KAF9078442.1"/>
    <property type="molecule type" value="Genomic_DNA"/>
</dbReference>
<reference evidence="2" key="1">
    <citation type="submission" date="2020-11" db="EMBL/GenBank/DDBJ databases">
        <authorList>
            <consortium name="DOE Joint Genome Institute"/>
            <person name="Ahrendt S."/>
            <person name="Riley R."/>
            <person name="Andreopoulos W."/>
            <person name="Labutti K."/>
            <person name="Pangilinan J."/>
            <person name="Ruiz-Duenas F.J."/>
            <person name="Barrasa J.M."/>
            <person name="Sanchez-Garcia M."/>
            <person name="Camarero S."/>
            <person name="Miyauchi S."/>
            <person name="Serrano A."/>
            <person name="Linde D."/>
            <person name="Babiker R."/>
            <person name="Drula E."/>
            <person name="Ayuso-Fernandez I."/>
            <person name="Pacheco R."/>
            <person name="Padilla G."/>
            <person name="Ferreira P."/>
            <person name="Barriuso J."/>
            <person name="Kellner H."/>
            <person name="Castanera R."/>
            <person name="Alfaro M."/>
            <person name="Ramirez L."/>
            <person name="Pisabarro A.G."/>
            <person name="Kuo A."/>
            <person name="Tritt A."/>
            <person name="Lipzen A."/>
            <person name="He G."/>
            <person name="Yan M."/>
            <person name="Ng V."/>
            <person name="Cullen D."/>
            <person name="Martin F."/>
            <person name="Rosso M.-N."/>
            <person name="Henrissat B."/>
            <person name="Hibbett D."/>
            <person name="Martinez A.T."/>
            <person name="Grigoriev I.V."/>
        </authorList>
    </citation>
    <scope>NUCLEOTIDE SEQUENCE</scope>
    <source>
        <strain evidence="2">AH 40177</strain>
    </source>
</reference>
<dbReference type="AlphaFoldDB" id="A0A9P5QBM9"/>
<sequence>MGTCTDWSTSIVAALKQKCLETSNSLPNLHTDEDLLCFASDWRAGFFREIHQRFEKGEPQEDIDVTHRRVLDQLLCRTKTLVTNDVWGDDIRTKLVQSWHHQDAWPDAIEGLSRLKRHYFIVVLANGTTRFQLDLIQSSQLPFHTLFSSQLLGLTKPDPRIYQATLDLLQLAPEDCTMVAAHAYDLRAAAKIGMKTAYIQRTTEDPHEDMLQVQRESDIFISGRDGTSSCGLNALADILCPLC</sequence>
<dbReference type="Gene3D" id="3.40.50.1000">
    <property type="entry name" value="HAD superfamily/HAD-like"/>
    <property type="match status" value="1"/>
</dbReference>
<dbReference type="PANTHER" id="PTHR43316">
    <property type="entry name" value="HYDROLASE, HALOACID DELAHOGENASE-RELATED"/>
    <property type="match status" value="1"/>
</dbReference>
<dbReference type="Gene3D" id="1.10.150.240">
    <property type="entry name" value="Putative phosphatase, domain 2"/>
    <property type="match status" value="1"/>
</dbReference>
<keyword evidence="3" id="KW-1185">Reference proteome</keyword>
<dbReference type="GO" id="GO:0016791">
    <property type="term" value="F:phosphatase activity"/>
    <property type="evidence" value="ECO:0007669"/>
    <property type="project" value="UniProtKB-ARBA"/>
</dbReference>
<dbReference type="NCBIfam" id="TIGR01493">
    <property type="entry name" value="HAD-SF-IA-v2"/>
    <property type="match status" value="1"/>
</dbReference>
<dbReference type="InterPro" id="IPR051540">
    <property type="entry name" value="S-2-haloacid_dehalogenase"/>
</dbReference>
<name>A0A9P5QBM9_9AGAR</name>
<comment type="caution">
    <text evidence="2">The sequence shown here is derived from an EMBL/GenBank/DDBJ whole genome shotgun (WGS) entry which is preliminary data.</text>
</comment>
<proteinExistence type="predicted"/>
<protein>
    <submittedName>
        <fullName evidence="2">Haloacid dehalogenase</fullName>
    </submittedName>
</protein>
<accession>A0A9P5QBM9</accession>
<dbReference type="InterPro" id="IPR036412">
    <property type="entry name" value="HAD-like_sf"/>
</dbReference>
<evidence type="ECO:0000313" key="3">
    <source>
        <dbReference type="Proteomes" id="UP000772434"/>
    </source>
</evidence>
<organism evidence="2 3">
    <name type="scientific">Rhodocollybia butyracea</name>
    <dbReference type="NCBI Taxonomy" id="206335"/>
    <lineage>
        <taxon>Eukaryota</taxon>
        <taxon>Fungi</taxon>
        <taxon>Dikarya</taxon>
        <taxon>Basidiomycota</taxon>
        <taxon>Agaricomycotina</taxon>
        <taxon>Agaricomycetes</taxon>
        <taxon>Agaricomycetidae</taxon>
        <taxon>Agaricales</taxon>
        <taxon>Marasmiineae</taxon>
        <taxon>Omphalotaceae</taxon>
        <taxon>Rhodocollybia</taxon>
    </lineage>
</organism>
<dbReference type="Proteomes" id="UP000772434">
    <property type="component" value="Unassembled WGS sequence"/>
</dbReference>
<keyword evidence="1" id="KW-0378">Hydrolase</keyword>
<dbReference type="InterPro" id="IPR023214">
    <property type="entry name" value="HAD_sf"/>
</dbReference>
<evidence type="ECO:0000256" key="1">
    <source>
        <dbReference type="ARBA" id="ARBA00022801"/>
    </source>
</evidence>
<dbReference type="Pfam" id="PF00702">
    <property type="entry name" value="Hydrolase"/>
    <property type="match status" value="1"/>
</dbReference>
<gene>
    <name evidence="2" type="ORF">BDP27DRAFT_1206395</name>
</gene>
<dbReference type="InterPro" id="IPR006439">
    <property type="entry name" value="HAD-SF_hydro_IA"/>
</dbReference>
<dbReference type="OrthoDB" id="2363873at2759"/>
<dbReference type="InterPro" id="IPR023198">
    <property type="entry name" value="PGP-like_dom2"/>
</dbReference>
<evidence type="ECO:0000313" key="2">
    <source>
        <dbReference type="EMBL" id="KAF9078442.1"/>
    </source>
</evidence>
<dbReference type="PANTHER" id="PTHR43316:SF3">
    <property type="entry name" value="HALOACID DEHALOGENASE, TYPE II (AFU_ORTHOLOGUE AFUA_2G07750)-RELATED"/>
    <property type="match status" value="1"/>
</dbReference>